<feature type="signal peptide" evidence="1">
    <location>
        <begin position="1"/>
        <end position="22"/>
    </location>
</feature>
<accession>A0A250IQH8</accession>
<keyword evidence="3" id="KW-1185">Reference proteome</keyword>
<proteinExistence type="predicted"/>
<dbReference type="EMBL" id="CP022163">
    <property type="protein sequence ID" value="ATB33538.1"/>
    <property type="molecule type" value="Genomic_DNA"/>
</dbReference>
<reference evidence="2 3" key="1">
    <citation type="submission" date="2017-06" db="EMBL/GenBank/DDBJ databases">
        <authorList>
            <person name="Kim H.J."/>
            <person name="Triplett B.A."/>
        </authorList>
    </citation>
    <scope>NUCLEOTIDE SEQUENCE [LARGE SCALE GENOMIC DNA]</scope>
    <source>
        <strain evidence="2 3">DSM 14713</strain>
    </source>
</reference>
<evidence type="ECO:0008006" key="4">
    <source>
        <dbReference type="Google" id="ProtNLM"/>
    </source>
</evidence>
<protein>
    <recommendedName>
        <fullName evidence="4">Lipoprotein</fullName>
    </recommendedName>
</protein>
<evidence type="ECO:0000313" key="2">
    <source>
        <dbReference type="EMBL" id="ATB33538.1"/>
    </source>
</evidence>
<evidence type="ECO:0000256" key="1">
    <source>
        <dbReference type="SAM" id="SignalP"/>
    </source>
</evidence>
<evidence type="ECO:0000313" key="3">
    <source>
        <dbReference type="Proteomes" id="UP000217289"/>
    </source>
</evidence>
<dbReference type="RefSeq" id="WP_157823857.1">
    <property type="nucleotide sequence ID" value="NZ_CP022163.1"/>
</dbReference>
<keyword evidence="1" id="KW-0732">Signal</keyword>
<feature type="chain" id="PRO_5012151333" description="Lipoprotein" evidence="1">
    <location>
        <begin position="23"/>
        <end position="272"/>
    </location>
</feature>
<dbReference type="Proteomes" id="UP000217289">
    <property type="component" value="Chromosome"/>
</dbReference>
<gene>
    <name evidence="2" type="ORF">MEBOL_007036</name>
</gene>
<dbReference type="AlphaFoldDB" id="A0A250IQH8"/>
<dbReference type="KEGG" id="mbd:MEBOL_007036"/>
<organism evidence="2 3">
    <name type="scientific">Melittangium boletus DSM 14713</name>
    <dbReference type="NCBI Taxonomy" id="1294270"/>
    <lineage>
        <taxon>Bacteria</taxon>
        <taxon>Pseudomonadati</taxon>
        <taxon>Myxococcota</taxon>
        <taxon>Myxococcia</taxon>
        <taxon>Myxococcales</taxon>
        <taxon>Cystobacterineae</taxon>
        <taxon>Archangiaceae</taxon>
        <taxon>Melittangium</taxon>
    </lineage>
</organism>
<name>A0A250IQH8_9BACT</name>
<sequence>MREALRWLFVVAGMSWSWAASAGAPQRPTPVDCGSAQCEGIREMRALFNAEMAYLQERDLYSSDLAAIGFAPPACANGSRVPVPGPGWVAGCRFAYRVTQVTKSPESLSFTAIAQGGTGTEAEGTLLQFSQTFPGALVFWVQRDGVRRYVGLDECLPAESFTCSAQMREGMQNIRALFTSERAFLQEKDRYSSNFQELGFLPLGCTDPTSPALPDGTWIGGCRFIYHVDLKSNPMGFTLTARAVSGSIQGTTIKMEDSGALTVTPVPFSECF</sequence>
<dbReference type="OrthoDB" id="5507890at2"/>